<keyword evidence="7" id="KW-0325">Glycoprotein</keyword>
<keyword evidence="12" id="KW-1185">Reference proteome</keyword>
<dbReference type="Pfam" id="PF13965">
    <property type="entry name" value="SID-1_RNA_chan"/>
    <property type="match status" value="1"/>
</dbReference>
<dbReference type="GO" id="GO:0005886">
    <property type="term" value="C:plasma membrane"/>
    <property type="evidence" value="ECO:0007669"/>
    <property type="project" value="TreeGrafter"/>
</dbReference>
<keyword evidence="5 9" id="KW-1133">Transmembrane helix</keyword>
<feature type="transmembrane region" description="Helical" evidence="9">
    <location>
        <begin position="284"/>
        <end position="309"/>
    </location>
</feature>
<evidence type="ECO:0000313" key="11">
    <source>
        <dbReference type="EMBL" id="VDI62650.1"/>
    </source>
</evidence>
<evidence type="ECO:0000256" key="10">
    <source>
        <dbReference type="SAM" id="SignalP"/>
    </source>
</evidence>
<evidence type="ECO:0000313" key="12">
    <source>
        <dbReference type="Proteomes" id="UP000596742"/>
    </source>
</evidence>
<dbReference type="GO" id="GO:0003725">
    <property type="term" value="F:double-stranded RNA binding"/>
    <property type="evidence" value="ECO:0007669"/>
    <property type="project" value="TreeGrafter"/>
</dbReference>
<keyword evidence="6 9" id="KW-0472">Membrane</keyword>
<comment type="caution">
    <text evidence="11">The sequence shown here is derived from an EMBL/GenBank/DDBJ whole genome shotgun (WGS) entry which is preliminary data.</text>
</comment>
<dbReference type="GO" id="GO:0051033">
    <property type="term" value="F:RNA transmembrane transporter activity"/>
    <property type="evidence" value="ECO:0007669"/>
    <property type="project" value="TreeGrafter"/>
</dbReference>
<dbReference type="Proteomes" id="UP000596742">
    <property type="component" value="Unassembled WGS sequence"/>
</dbReference>
<evidence type="ECO:0008006" key="13">
    <source>
        <dbReference type="Google" id="ProtNLM"/>
    </source>
</evidence>
<evidence type="ECO:0000256" key="3">
    <source>
        <dbReference type="ARBA" id="ARBA00022692"/>
    </source>
</evidence>
<feature type="chain" id="PRO_5032749478" description="SID1 transmembrane family member" evidence="10">
    <location>
        <begin position="22"/>
        <end position="583"/>
    </location>
</feature>
<feature type="non-terminal residue" evidence="11">
    <location>
        <position position="583"/>
    </location>
</feature>
<evidence type="ECO:0000256" key="5">
    <source>
        <dbReference type="ARBA" id="ARBA00022989"/>
    </source>
</evidence>
<evidence type="ECO:0000256" key="1">
    <source>
        <dbReference type="ARBA" id="ARBA00004141"/>
    </source>
</evidence>
<keyword evidence="3 9" id="KW-0812">Transmembrane</keyword>
<dbReference type="EMBL" id="UYJE01008281">
    <property type="protein sequence ID" value="VDI62650.1"/>
    <property type="molecule type" value="Genomic_DNA"/>
</dbReference>
<feature type="signal peptide" evidence="10">
    <location>
        <begin position="1"/>
        <end position="21"/>
    </location>
</feature>
<evidence type="ECO:0000256" key="9">
    <source>
        <dbReference type="SAM" id="Phobius"/>
    </source>
</evidence>
<dbReference type="PANTHER" id="PTHR12185">
    <property type="entry name" value="SID1 TRANSMEMBRANE FAMILY MEMEBER"/>
    <property type="match status" value="1"/>
</dbReference>
<feature type="region of interest" description="Disordered" evidence="8">
    <location>
        <begin position="329"/>
        <end position="353"/>
    </location>
</feature>
<evidence type="ECO:0000256" key="6">
    <source>
        <dbReference type="ARBA" id="ARBA00023136"/>
    </source>
</evidence>
<evidence type="ECO:0000256" key="2">
    <source>
        <dbReference type="ARBA" id="ARBA00006618"/>
    </source>
</evidence>
<evidence type="ECO:0000256" key="4">
    <source>
        <dbReference type="ARBA" id="ARBA00022729"/>
    </source>
</evidence>
<evidence type="ECO:0000256" key="8">
    <source>
        <dbReference type="SAM" id="MobiDB-lite"/>
    </source>
</evidence>
<dbReference type="InterPro" id="IPR025958">
    <property type="entry name" value="SID1_TM_fam"/>
</dbReference>
<sequence length="583" mass="66174">MLTFIPSICVFSFLTLLQTRSSFQTSSASILSRLYSQKLSVIDGHFGNSYTNQTNENSTIIYKFEYKEIENKTTAVRISIKLLNTADEDFPLLFVARQQRGVISWQLPLPLENIYEYEYASRTLCPLDQQHRKADMKQVMYAEISSMSVKNLNFSLKASKISDFELKPGEVKTLSLTPSEPQYYMYTFQEYRFCYFKVESETGNCPVFDLDKDVEFSGTYQTVTKQGAITVEKKKYMEESFYIVLVLKPKDYECNGIDEIQLPGEERTKHLTLRVYGTISSSKYYIGIVGALAIFGGFYLIAFMIGCCYHGCQKNRGVWIIEEEKSEGEGETDDLLNRSNTLPGSYGATTGNESDVMDRSLHEIQTPSNTTVDIDSVDSSIDFLPDADKEKDVFRTKVRTPSNTTVDTDSVDSSIDFLPDADKEKDVFRTKTILFVVDLARKSRKKVAKSYSLFCRNLAAISIFYGLAVLQLVLTYQKVLNVTGNQDICYYNFDCAHPLGSLTSFNNVFSNVGYILLGILFLILVARRDVIYKKAVQNDRKIGKELGIPQHFGLFYAMGLALVMEGLMSACYHVCPNYSNFQF</sequence>
<feature type="compositionally biased region" description="Polar residues" evidence="8">
    <location>
        <begin position="337"/>
        <end position="353"/>
    </location>
</feature>
<dbReference type="AlphaFoldDB" id="A0A8B6GDY6"/>
<keyword evidence="4 10" id="KW-0732">Signal</keyword>
<dbReference type="GO" id="GO:0005764">
    <property type="term" value="C:lysosome"/>
    <property type="evidence" value="ECO:0007669"/>
    <property type="project" value="TreeGrafter"/>
</dbReference>
<feature type="transmembrane region" description="Helical" evidence="9">
    <location>
        <begin position="451"/>
        <end position="474"/>
    </location>
</feature>
<evidence type="ECO:0000256" key="7">
    <source>
        <dbReference type="ARBA" id="ARBA00023180"/>
    </source>
</evidence>
<gene>
    <name evidence="11" type="ORF">MGAL_10B027758</name>
</gene>
<feature type="transmembrane region" description="Helical" evidence="9">
    <location>
        <begin position="546"/>
        <end position="564"/>
    </location>
</feature>
<dbReference type="OrthoDB" id="416618at2759"/>
<dbReference type="PANTHER" id="PTHR12185:SF14">
    <property type="entry name" value="CHOLESTEROL UPTAKE PROTEIN 1"/>
    <property type="match status" value="1"/>
</dbReference>
<protein>
    <recommendedName>
        <fullName evidence="13">SID1 transmembrane family member</fullName>
    </recommendedName>
</protein>
<accession>A0A8B6GDY6</accession>
<comment type="subcellular location">
    <subcellularLocation>
        <location evidence="1">Membrane</location>
        <topology evidence="1">Multi-pass membrane protein</topology>
    </subcellularLocation>
</comment>
<feature type="transmembrane region" description="Helical" evidence="9">
    <location>
        <begin position="508"/>
        <end position="526"/>
    </location>
</feature>
<organism evidence="11 12">
    <name type="scientific">Mytilus galloprovincialis</name>
    <name type="common">Mediterranean mussel</name>
    <dbReference type="NCBI Taxonomy" id="29158"/>
    <lineage>
        <taxon>Eukaryota</taxon>
        <taxon>Metazoa</taxon>
        <taxon>Spiralia</taxon>
        <taxon>Lophotrochozoa</taxon>
        <taxon>Mollusca</taxon>
        <taxon>Bivalvia</taxon>
        <taxon>Autobranchia</taxon>
        <taxon>Pteriomorphia</taxon>
        <taxon>Mytilida</taxon>
        <taxon>Mytiloidea</taxon>
        <taxon>Mytilidae</taxon>
        <taxon>Mytilinae</taxon>
        <taxon>Mytilus</taxon>
    </lineage>
</organism>
<proteinExistence type="inferred from homology"/>
<reference evidence="11" key="1">
    <citation type="submission" date="2018-11" db="EMBL/GenBank/DDBJ databases">
        <authorList>
            <person name="Alioto T."/>
            <person name="Alioto T."/>
        </authorList>
    </citation>
    <scope>NUCLEOTIDE SEQUENCE</scope>
</reference>
<name>A0A8B6GDY6_MYTGA</name>
<comment type="similarity">
    <text evidence="2">Belongs to the SID1 family.</text>
</comment>